<keyword evidence="1" id="KW-0732">Signal</keyword>
<name>A0A2R4VU35_9PROT</name>
<gene>
    <name evidence="2" type="ORF">A6A40_23220</name>
</gene>
<dbReference type="KEGG" id="ahu:A6A40_23220"/>
<dbReference type="Pfam" id="PF09626">
    <property type="entry name" value="DHC"/>
    <property type="match status" value="1"/>
</dbReference>
<accession>A0A2R4VU35</accession>
<dbReference type="Proteomes" id="UP000077405">
    <property type="component" value="Plasmid pYZ3"/>
</dbReference>
<protein>
    <submittedName>
        <fullName evidence="2">Cytochrome C</fullName>
    </submittedName>
</protein>
<evidence type="ECO:0000313" key="3">
    <source>
        <dbReference type="Proteomes" id="UP000077405"/>
    </source>
</evidence>
<sequence>MRFSIAATAALLLTGNATLASEFERVPPVTHAATLKQCGECHMAYQPGLLPAASWTRIMDGLADHFGDKASLPPDVAADIRGYLTRNAGGGDGRLVRITDQRWWQRKHGFESTVWQRKTVGAKGNCEACHRTAAKGLYEDDWALLQTFAVGAR</sequence>
<proteinExistence type="predicted"/>
<dbReference type="EMBL" id="CP028904">
    <property type="protein sequence ID" value="AWB07956.1"/>
    <property type="molecule type" value="Genomic_DNA"/>
</dbReference>
<dbReference type="AlphaFoldDB" id="A0A2R4VU35"/>
<dbReference type="InterPro" id="IPR018588">
    <property type="entry name" value="Dihaem_cytochrome-c"/>
</dbReference>
<feature type="chain" id="PRO_5015331216" evidence="1">
    <location>
        <begin position="21"/>
        <end position="153"/>
    </location>
</feature>
<organism evidence="2 3">
    <name type="scientific">Azospirillum humicireducens</name>
    <dbReference type="NCBI Taxonomy" id="1226968"/>
    <lineage>
        <taxon>Bacteria</taxon>
        <taxon>Pseudomonadati</taxon>
        <taxon>Pseudomonadota</taxon>
        <taxon>Alphaproteobacteria</taxon>
        <taxon>Rhodospirillales</taxon>
        <taxon>Azospirillaceae</taxon>
        <taxon>Azospirillum</taxon>
    </lineage>
</organism>
<keyword evidence="3" id="KW-1185">Reference proteome</keyword>
<feature type="signal peptide" evidence="1">
    <location>
        <begin position="1"/>
        <end position="20"/>
    </location>
</feature>
<dbReference type="SUPFAM" id="SSF48695">
    <property type="entry name" value="Multiheme cytochromes"/>
    <property type="match status" value="1"/>
</dbReference>
<reference evidence="2 3" key="1">
    <citation type="submission" date="2018-04" db="EMBL/GenBank/DDBJ databases">
        <title>Complete genome sequence of the nitrogen-fixing bacterium Azospirillum humicireducens type strain SgZ-5.</title>
        <authorList>
            <person name="Yu Z."/>
        </authorList>
    </citation>
    <scope>NUCLEOTIDE SEQUENCE [LARGE SCALE GENOMIC DNA]</scope>
    <source>
        <strain evidence="2 3">SgZ-5</strain>
        <plasmid evidence="2 3">pYZ3</plasmid>
    </source>
</reference>
<evidence type="ECO:0000256" key="1">
    <source>
        <dbReference type="SAM" id="SignalP"/>
    </source>
</evidence>
<keyword evidence="2" id="KW-0614">Plasmid</keyword>
<dbReference type="InterPro" id="IPR036280">
    <property type="entry name" value="Multihaem_cyt_sf"/>
</dbReference>
<dbReference type="RefSeq" id="WP_108548232.1">
    <property type="nucleotide sequence ID" value="NZ_CP028904.1"/>
</dbReference>
<geneLocation type="plasmid" evidence="2 3">
    <name>pYZ3</name>
</geneLocation>
<evidence type="ECO:0000313" key="2">
    <source>
        <dbReference type="EMBL" id="AWB07956.1"/>
    </source>
</evidence>
<dbReference type="OrthoDB" id="5296814at2"/>